<dbReference type="PANTHER" id="PTHR30092:SF0">
    <property type="entry name" value="INNER MEMBRANE PROTEIN CRED"/>
    <property type="match status" value="1"/>
</dbReference>
<dbReference type="AlphaFoldDB" id="A0A0L7T2V4"/>
<feature type="transmembrane region" description="Helical" evidence="1">
    <location>
        <begin position="326"/>
        <end position="345"/>
    </location>
</feature>
<feature type="transmembrane region" description="Helical" evidence="1">
    <location>
        <begin position="378"/>
        <end position="397"/>
    </location>
</feature>
<dbReference type="Proteomes" id="UP000037088">
    <property type="component" value="Unassembled WGS sequence"/>
</dbReference>
<feature type="transmembrane region" description="Helical" evidence="1">
    <location>
        <begin position="403"/>
        <end position="422"/>
    </location>
</feature>
<evidence type="ECO:0000313" key="4">
    <source>
        <dbReference type="Proteomes" id="UP000036851"/>
    </source>
</evidence>
<dbReference type="Pfam" id="PF06123">
    <property type="entry name" value="CreD"/>
    <property type="match status" value="1"/>
</dbReference>
<dbReference type="InterPro" id="IPR010364">
    <property type="entry name" value="Uncharacterised_IM_CreD"/>
</dbReference>
<dbReference type="EMBL" id="JRXE01000014">
    <property type="protein sequence ID" value="KOC89737.1"/>
    <property type="molecule type" value="Genomic_DNA"/>
</dbReference>
<dbReference type="GO" id="GO:0005886">
    <property type="term" value="C:plasma membrane"/>
    <property type="evidence" value="ECO:0007669"/>
    <property type="project" value="TreeGrafter"/>
</dbReference>
<dbReference type="OrthoDB" id="9791851at2"/>
<dbReference type="PANTHER" id="PTHR30092">
    <property type="entry name" value="INNER MEMBRANE PROTEIN CRED"/>
    <property type="match status" value="1"/>
</dbReference>
<proteinExistence type="predicted"/>
<dbReference type="NCBIfam" id="NF008712">
    <property type="entry name" value="PRK11715.1-1"/>
    <property type="match status" value="1"/>
</dbReference>
<evidence type="ECO:0000313" key="5">
    <source>
        <dbReference type="Proteomes" id="UP000037088"/>
    </source>
</evidence>
<gene>
    <name evidence="2" type="ORF">NG42_11385</name>
    <name evidence="3" type="ORF">NG43_09755</name>
</gene>
<dbReference type="EMBL" id="JRXF01000013">
    <property type="protein sequence ID" value="KOC93537.1"/>
    <property type="molecule type" value="Genomic_DNA"/>
</dbReference>
<keyword evidence="1" id="KW-0472">Membrane</keyword>
<accession>A0A0L7T2V4</accession>
<organism evidence="2 5">
    <name type="scientific">Winslowiella iniecta</name>
    <dbReference type="NCBI Taxonomy" id="1560201"/>
    <lineage>
        <taxon>Bacteria</taxon>
        <taxon>Pseudomonadati</taxon>
        <taxon>Pseudomonadota</taxon>
        <taxon>Gammaproteobacteria</taxon>
        <taxon>Enterobacterales</taxon>
        <taxon>Erwiniaceae</taxon>
        <taxon>Winslowiella</taxon>
    </lineage>
</organism>
<evidence type="ECO:0008006" key="6">
    <source>
        <dbReference type="Google" id="ProtNLM"/>
    </source>
</evidence>
<feature type="transmembrane region" description="Helical" evidence="1">
    <location>
        <begin position="296"/>
        <end position="314"/>
    </location>
</feature>
<evidence type="ECO:0000313" key="3">
    <source>
        <dbReference type="EMBL" id="KOC93537.1"/>
    </source>
</evidence>
<protein>
    <recommendedName>
        <fullName evidence="6">Cell envelope integrity protein CreD</fullName>
    </recommendedName>
</protein>
<dbReference type="RefSeq" id="WP_052899476.1">
    <property type="nucleotide sequence ID" value="NZ_JRXE01000014.1"/>
</dbReference>
<keyword evidence="1" id="KW-0812">Transmembrane</keyword>
<dbReference type="Proteomes" id="UP000036851">
    <property type="component" value="Unassembled WGS sequence"/>
</dbReference>
<reference evidence="4 5" key="1">
    <citation type="journal article" date="2015" name="Int. J. Syst. Evol. Microbiol.">
        <title>Erwinia iniecta sp. nov., isolated from Russian wheat aphids (Diuraphis noxia).</title>
        <authorList>
            <person name="Campillo T."/>
            <person name="Luna E."/>
            <person name="Portier P."/>
            <person name="Fischer-Le Saux M."/>
            <person name="Lapitan N."/>
            <person name="Tisserat N.A."/>
            <person name="Leach J.E."/>
        </authorList>
    </citation>
    <scope>NUCLEOTIDE SEQUENCE [LARGE SCALE GENOMIC DNA]</scope>
    <source>
        <strain evidence="2 5">B120</strain>
        <strain evidence="3 4">B149</strain>
    </source>
</reference>
<sequence>MLKSPLFWKVITLSGCMVLLLVPLSMLSSLVSERSLYRDSVEQQLSQSTSNGQRLVGPFIAIPYGETVKVWQDGKPVDQVEHKVRWLLPEQLKVSADQQVSTRSIGIYDGQIWRAKTQLQARFATESLKDLQQPNIAIGTPKVVMAVGDSRGISELSSLAVNEERYNFQPGSGITDLPQGVHLEIPAEILSQKNLNLSFSLTLLGTQYLDVVPLGRSSSFALNSNWPHPSFIGNFLPESREVSARGFNASWQSSWFANNIDSRFRSDDSSPKFANLPVFSSTVINPVDHYQLTERAVKYAVLLICLTFMAFFLFETLTSLRVHPMQYLLIGLSLVMFFLVLLALSEHIGFNYAWLTASLSCATLNGVYLRAVLQGRRAALAFALGLLLLDAVLWLLLQSEDSALLLGTGVLMVALAAVMLLTRKIDWYGISLSRASDKP</sequence>
<keyword evidence="5" id="KW-1185">Reference proteome</keyword>
<keyword evidence="1" id="KW-1133">Transmembrane helix</keyword>
<comment type="caution">
    <text evidence="2">The sequence shown here is derived from an EMBL/GenBank/DDBJ whole genome shotgun (WGS) entry which is preliminary data.</text>
</comment>
<feature type="transmembrane region" description="Helical" evidence="1">
    <location>
        <begin position="351"/>
        <end position="371"/>
    </location>
</feature>
<dbReference type="PIRSF" id="PIRSF004548">
    <property type="entry name" value="CreD"/>
    <property type="match status" value="1"/>
</dbReference>
<dbReference type="STRING" id="1560201.NG42_11385"/>
<dbReference type="PATRIC" id="fig|1560201.3.peg.2421"/>
<evidence type="ECO:0000313" key="2">
    <source>
        <dbReference type="EMBL" id="KOC89737.1"/>
    </source>
</evidence>
<name>A0A0L7T2V4_9GAMM</name>
<evidence type="ECO:0000256" key="1">
    <source>
        <dbReference type="SAM" id="Phobius"/>
    </source>
</evidence>